<evidence type="ECO:0000313" key="4">
    <source>
        <dbReference type="Proteomes" id="UP000037035"/>
    </source>
</evidence>
<keyword evidence="1" id="KW-0472">Membrane</keyword>
<comment type="caution">
    <text evidence="3">The sequence shown here is derived from an EMBL/GenBank/DDBJ whole genome shotgun (WGS) entry which is preliminary data.</text>
</comment>
<dbReference type="AlphaFoldDB" id="A0A0L6UGA8"/>
<feature type="chain" id="PRO_5005567904" evidence="2">
    <location>
        <begin position="21"/>
        <end position="508"/>
    </location>
</feature>
<keyword evidence="2" id="KW-0732">Signal</keyword>
<protein>
    <submittedName>
        <fullName evidence="3">Putative signal peptide protein</fullName>
    </submittedName>
</protein>
<sequence length="508" mass="58518">MFNIILVLWLSNGMTSEINGVCQCSVFHQTSQSESTFFAMMAFCHDVPNWPELDRIKCGVSIFFGHPANLGRFKPKSAGPTLKPAWHIPRLQLAYSQLHLANGPDWSQWTPIWLFWGVLTDSTLLLYTTIICKERKTKISTYLKLRLGQAELCCGPRSTVLFQVGFGHVPRHTIFSMTRGTVIAKKQNFTILEFLYFILSTQFKLCKVLFISSMKKKILGDIKTIPLLEILVKYLFVKFPFVLWSPFLYISDRGFDTHPIFGSVTPLHHWLFFLPQTFNILKQNGLIYFSLNVINLPFLGVYLSSFVGLFPMHCFAIKKSIGKARCNAKNIKILFWGKIKFIILFVTGQGVGEKNLIIKHQWYNILYCQTSLQNLFPEKKTPYLATGTTLIAHWFDSCIYFTSHSLFLFIICHIAFNFAYIYLIPFTTSIPQLNNMCSLLTELSFTQANVFLRHLFLIKQSNVPNQKSTKLADWPSLIRNLQCDILLCDSILGFKLLSDEMKDFIFEK</sequence>
<feature type="transmembrane region" description="Helical" evidence="1">
    <location>
        <begin position="406"/>
        <end position="426"/>
    </location>
</feature>
<name>A0A0L6UGA8_9BASI</name>
<feature type="signal peptide" evidence="2">
    <location>
        <begin position="1"/>
        <end position="20"/>
    </location>
</feature>
<evidence type="ECO:0000256" key="2">
    <source>
        <dbReference type="SAM" id="SignalP"/>
    </source>
</evidence>
<dbReference type="VEuPathDB" id="FungiDB:VP01_62g6"/>
<accession>A0A0L6UGA8</accession>
<feature type="transmembrane region" description="Helical" evidence="1">
    <location>
        <begin position="286"/>
        <end position="312"/>
    </location>
</feature>
<feature type="transmembrane region" description="Helical" evidence="1">
    <location>
        <begin position="231"/>
        <end position="250"/>
    </location>
</feature>
<reference evidence="3 4" key="1">
    <citation type="submission" date="2015-08" db="EMBL/GenBank/DDBJ databases">
        <title>Next Generation Sequencing and Analysis of the Genome of Puccinia sorghi L Schw, the Causal Agent of Maize Common Rust.</title>
        <authorList>
            <person name="Rochi L."/>
            <person name="Burguener G."/>
            <person name="Darino M."/>
            <person name="Turjanski A."/>
            <person name="Kreff E."/>
            <person name="Dieguez M.J."/>
            <person name="Sacco F."/>
        </authorList>
    </citation>
    <scope>NUCLEOTIDE SEQUENCE [LARGE SCALE GENOMIC DNA]</scope>
    <source>
        <strain evidence="3 4">RO10H11247</strain>
    </source>
</reference>
<proteinExistence type="predicted"/>
<dbReference type="Proteomes" id="UP000037035">
    <property type="component" value="Unassembled WGS sequence"/>
</dbReference>
<evidence type="ECO:0000313" key="3">
    <source>
        <dbReference type="EMBL" id="KNZ47571.1"/>
    </source>
</evidence>
<organism evidence="3 4">
    <name type="scientific">Puccinia sorghi</name>
    <dbReference type="NCBI Taxonomy" id="27349"/>
    <lineage>
        <taxon>Eukaryota</taxon>
        <taxon>Fungi</taxon>
        <taxon>Dikarya</taxon>
        <taxon>Basidiomycota</taxon>
        <taxon>Pucciniomycotina</taxon>
        <taxon>Pucciniomycetes</taxon>
        <taxon>Pucciniales</taxon>
        <taxon>Pucciniaceae</taxon>
        <taxon>Puccinia</taxon>
    </lineage>
</organism>
<dbReference type="EMBL" id="LAVV01011608">
    <property type="protein sequence ID" value="KNZ47571.1"/>
    <property type="molecule type" value="Genomic_DNA"/>
</dbReference>
<evidence type="ECO:0000256" key="1">
    <source>
        <dbReference type="SAM" id="Phobius"/>
    </source>
</evidence>
<keyword evidence="1" id="KW-0812">Transmembrane</keyword>
<feature type="transmembrane region" description="Helical" evidence="1">
    <location>
        <begin position="333"/>
        <end position="352"/>
    </location>
</feature>
<keyword evidence="1" id="KW-1133">Transmembrane helix</keyword>
<gene>
    <name evidence="3" type="ORF">VP01_62g6</name>
</gene>
<keyword evidence="4" id="KW-1185">Reference proteome</keyword>